<keyword evidence="1" id="KW-0812">Transmembrane</keyword>
<proteinExistence type="predicted"/>
<feature type="transmembrane region" description="Helical" evidence="1">
    <location>
        <begin position="30"/>
        <end position="46"/>
    </location>
</feature>
<feature type="transmembrane region" description="Helical" evidence="1">
    <location>
        <begin position="7"/>
        <end position="24"/>
    </location>
</feature>
<feature type="transmembrane region" description="Helical" evidence="1">
    <location>
        <begin position="53"/>
        <end position="74"/>
    </location>
</feature>
<dbReference type="Proteomes" id="UP000031036">
    <property type="component" value="Unassembled WGS sequence"/>
</dbReference>
<dbReference type="InterPro" id="IPR029377">
    <property type="entry name" value="TMEM220"/>
</dbReference>
<organism evidence="2 3">
    <name type="scientific">Toxocara canis</name>
    <name type="common">Canine roundworm</name>
    <dbReference type="NCBI Taxonomy" id="6265"/>
    <lineage>
        <taxon>Eukaryota</taxon>
        <taxon>Metazoa</taxon>
        <taxon>Ecdysozoa</taxon>
        <taxon>Nematoda</taxon>
        <taxon>Chromadorea</taxon>
        <taxon>Rhabditida</taxon>
        <taxon>Spirurina</taxon>
        <taxon>Ascaridomorpha</taxon>
        <taxon>Ascaridoidea</taxon>
        <taxon>Toxocaridae</taxon>
        <taxon>Toxocara</taxon>
    </lineage>
</organism>
<evidence type="ECO:0000256" key="1">
    <source>
        <dbReference type="SAM" id="Phobius"/>
    </source>
</evidence>
<evidence type="ECO:0008006" key="4">
    <source>
        <dbReference type="Google" id="ProtNLM"/>
    </source>
</evidence>
<evidence type="ECO:0000313" key="3">
    <source>
        <dbReference type="Proteomes" id="UP000031036"/>
    </source>
</evidence>
<sequence>MFSTLRLSEIAVSTFLLLKAFMQYAADPDWWIYVPIYSLGAVLCLIQIPKNGIWRLLSALVIVTGALHVVFIAWSIRHASSAVLSEQFDEGRHILATATAVVMVTNVRLYTAQYNSVLAYLRTLILIVVLLSTIPSIAFSLCFYSTTLPYCPYLY</sequence>
<name>A0A0B2VAA0_TOXCA</name>
<comment type="caution">
    <text evidence="2">The sequence shown here is derived from an EMBL/GenBank/DDBJ whole genome shotgun (WGS) entry which is preliminary data.</text>
</comment>
<keyword evidence="1" id="KW-1133">Transmembrane helix</keyword>
<keyword evidence="3" id="KW-1185">Reference proteome</keyword>
<keyword evidence="1" id="KW-0472">Membrane</keyword>
<dbReference type="AlphaFoldDB" id="A0A0B2VAA0"/>
<protein>
    <recommendedName>
        <fullName evidence="4">Transmembrane protein</fullName>
    </recommendedName>
</protein>
<dbReference type="OrthoDB" id="5832280at2759"/>
<gene>
    <name evidence="2" type="ORF">Tcan_09754</name>
</gene>
<dbReference type="EMBL" id="JPKZ01001747">
    <property type="protein sequence ID" value="KHN80396.1"/>
    <property type="molecule type" value="Genomic_DNA"/>
</dbReference>
<dbReference type="OMA" id="ISQPVHY"/>
<feature type="transmembrane region" description="Helical" evidence="1">
    <location>
        <begin position="123"/>
        <end position="146"/>
    </location>
</feature>
<accession>A0A0B2VAA0</accession>
<dbReference type="Pfam" id="PF15071">
    <property type="entry name" value="TMEM220"/>
    <property type="match status" value="1"/>
</dbReference>
<feature type="transmembrane region" description="Helical" evidence="1">
    <location>
        <begin position="94"/>
        <end position="111"/>
    </location>
</feature>
<evidence type="ECO:0000313" key="2">
    <source>
        <dbReference type="EMBL" id="KHN80396.1"/>
    </source>
</evidence>
<reference evidence="2 3" key="1">
    <citation type="submission" date="2014-11" db="EMBL/GenBank/DDBJ databases">
        <title>Genetic blueprint of the zoonotic pathogen Toxocara canis.</title>
        <authorList>
            <person name="Zhu X.-Q."/>
            <person name="Korhonen P.K."/>
            <person name="Cai H."/>
            <person name="Young N.D."/>
            <person name="Nejsum P."/>
            <person name="von Samson-Himmelstjerna G."/>
            <person name="Boag P.R."/>
            <person name="Tan P."/>
            <person name="Li Q."/>
            <person name="Min J."/>
            <person name="Yang Y."/>
            <person name="Wang X."/>
            <person name="Fang X."/>
            <person name="Hall R.S."/>
            <person name="Hofmann A."/>
            <person name="Sternberg P.W."/>
            <person name="Jex A.R."/>
            <person name="Gasser R.B."/>
        </authorList>
    </citation>
    <scope>NUCLEOTIDE SEQUENCE [LARGE SCALE GENOMIC DNA]</scope>
    <source>
        <strain evidence="2">PN_DK_2014</strain>
    </source>
</reference>